<protein>
    <submittedName>
        <fullName evidence="2">OpgC domain-containing protein</fullName>
    </submittedName>
</protein>
<dbReference type="PANTHER" id="PTHR38592:SF3">
    <property type="entry name" value="BLL4819 PROTEIN"/>
    <property type="match status" value="1"/>
</dbReference>
<feature type="transmembrane region" description="Helical" evidence="1">
    <location>
        <begin position="336"/>
        <end position="355"/>
    </location>
</feature>
<name>A0ABT4LNS6_9PROT</name>
<organism evidence="2 3">
    <name type="scientific">Kiloniella laminariae</name>
    <dbReference type="NCBI Taxonomy" id="454162"/>
    <lineage>
        <taxon>Bacteria</taxon>
        <taxon>Pseudomonadati</taxon>
        <taxon>Pseudomonadota</taxon>
        <taxon>Alphaproteobacteria</taxon>
        <taxon>Rhodospirillales</taxon>
        <taxon>Kiloniellaceae</taxon>
        <taxon>Kiloniella</taxon>
    </lineage>
</organism>
<gene>
    <name evidence="2" type="ORF">O4H49_18265</name>
</gene>
<dbReference type="PANTHER" id="PTHR38592">
    <property type="entry name" value="BLL4819 PROTEIN"/>
    <property type="match status" value="1"/>
</dbReference>
<keyword evidence="3" id="KW-1185">Reference proteome</keyword>
<dbReference type="InterPro" id="IPR014550">
    <property type="entry name" value="UCP028704_OpgC"/>
</dbReference>
<feature type="transmembrane region" description="Helical" evidence="1">
    <location>
        <begin position="65"/>
        <end position="82"/>
    </location>
</feature>
<dbReference type="Proteomes" id="UP001069802">
    <property type="component" value="Unassembled WGS sequence"/>
</dbReference>
<feature type="transmembrane region" description="Helical" evidence="1">
    <location>
        <begin position="28"/>
        <end position="45"/>
    </location>
</feature>
<feature type="transmembrane region" description="Helical" evidence="1">
    <location>
        <begin position="298"/>
        <end position="315"/>
    </location>
</feature>
<dbReference type="PIRSF" id="PIRSF028704">
    <property type="entry name" value="UPC028704"/>
    <property type="match status" value="1"/>
</dbReference>
<feature type="transmembrane region" description="Helical" evidence="1">
    <location>
        <begin position="183"/>
        <end position="201"/>
    </location>
</feature>
<comment type="caution">
    <text evidence="2">The sequence shown here is derived from an EMBL/GenBank/DDBJ whole genome shotgun (WGS) entry which is preliminary data.</text>
</comment>
<feature type="transmembrane region" description="Helical" evidence="1">
    <location>
        <begin position="94"/>
        <end position="118"/>
    </location>
</feature>
<dbReference type="EMBL" id="JAPWGY010000010">
    <property type="protein sequence ID" value="MCZ4282734.1"/>
    <property type="molecule type" value="Genomic_DNA"/>
</dbReference>
<dbReference type="RefSeq" id="WP_269424878.1">
    <property type="nucleotide sequence ID" value="NZ_JAPWGY010000010.1"/>
</dbReference>
<feature type="transmembrane region" description="Helical" evidence="1">
    <location>
        <begin position="213"/>
        <end position="231"/>
    </location>
</feature>
<proteinExistence type="predicted"/>
<evidence type="ECO:0000256" key="1">
    <source>
        <dbReference type="SAM" id="Phobius"/>
    </source>
</evidence>
<feature type="transmembrane region" description="Helical" evidence="1">
    <location>
        <begin position="367"/>
        <end position="386"/>
    </location>
</feature>
<reference evidence="2" key="1">
    <citation type="submission" date="2022-12" db="EMBL/GenBank/DDBJ databases">
        <title>Bacterial isolates from different developmental stages of Nematostella vectensis.</title>
        <authorList>
            <person name="Fraune S."/>
        </authorList>
    </citation>
    <scope>NUCLEOTIDE SEQUENCE</scope>
    <source>
        <strain evidence="2">G21630-S1</strain>
    </source>
</reference>
<keyword evidence="1" id="KW-0812">Transmembrane</keyword>
<sequence>MSQEISDKIRPELLGVLPSGKRERDPRLDFFRGLAMLFIFIAHIPENYWSRFIPGRFGPSDATEMFVFCSGFAAAIAFGGTFRRSGFGTGTARIIIRCVQIFFAHLGLFFAVAAVSAYGDAEIFGGDYINKMNLGFFFDHTGEALIGLFTLTYVPNYFDIMPMYIGVLAMVPIVMFLARFNPWLAAAFSLGLYIATWIWDLGFSAEPFSDREWFFNPLAWQVLFFSGFAISSGWVKTPKPNKVLLTVCVVFILVLVPFSNWSIIYGFPDLISSNPDFSMDKIRLEHLRVGYAKTNFGLLRWAQFFALAYICASMLKGREHILKSRYLRPIIVTGQQALPVFILSMTLSWIGGMVLDLVGRDAVGLPLVNISGLIILIVFAYAMSWIKAAPWTKKTAPVAVDNSQETVSTSSRVEKTLAAH</sequence>
<accession>A0ABT4LNS6</accession>
<dbReference type="Pfam" id="PF10129">
    <property type="entry name" value="OpgC_C"/>
    <property type="match status" value="1"/>
</dbReference>
<evidence type="ECO:0000313" key="3">
    <source>
        <dbReference type="Proteomes" id="UP001069802"/>
    </source>
</evidence>
<keyword evidence="1" id="KW-0472">Membrane</keyword>
<feature type="transmembrane region" description="Helical" evidence="1">
    <location>
        <begin position="243"/>
        <end position="267"/>
    </location>
</feature>
<keyword evidence="1" id="KW-1133">Transmembrane helix</keyword>
<evidence type="ECO:0000313" key="2">
    <source>
        <dbReference type="EMBL" id="MCZ4282734.1"/>
    </source>
</evidence>